<dbReference type="InterPro" id="IPR009502">
    <property type="entry name" value="SecM"/>
</dbReference>
<dbReference type="PIRSF" id="PIRSF004572">
    <property type="entry name" value="SecM"/>
    <property type="match status" value="1"/>
</dbReference>
<evidence type="ECO:0000256" key="2">
    <source>
        <dbReference type="ARBA" id="ARBA00022729"/>
    </source>
</evidence>
<dbReference type="Pfam" id="PF06558">
    <property type="entry name" value="SecM"/>
    <property type="match status" value="1"/>
</dbReference>
<evidence type="ECO:0000313" key="6">
    <source>
        <dbReference type="EMBL" id="NYV42527.1"/>
    </source>
</evidence>
<comment type="function">
    <text evidence="4">Regulates secA expression by translational coupling of the secM secA operon. Translational pausing at a specific Pro residue 5 residues before the end of the protein may allow disruption of a mRNA repressor helix that normally suppresses secA translation initiation.</text>
</comment>
<evidence type="ECO:0000256" key="3">
    <source>
        <dbReference type="ARBA" id="ARBA00022764"/>
    </source>
</evidence>
<comment type="subcellular location">
    <subcellularLocation>
        <location evidence="4">Cytoplasm</location>
        <location evidence="4">Cytosol</location>
    </subcellularLocation>
    <subcellularLocation>
        <location evidence="4">Periplasm</location>
    </subcellularLocation>
    <text evidence="4">The active form is cytosolic, while the periplasmic form is rapidly degraded, mainly by the tail-specific protease.</text>
</comment>
<evidence type="ECO:0000313" key="8">
    <source>
        <dbReference type="Proteomes" id="UP000548673"/>
    </source>
</evidence>
<protein>
    <recommendedName>
        <fullName evidence="4">Secretion monitor</fullName>
    </recommendedName>
</protein>
<reference evidence="5 7" key="1">
    <citation type="submission" date="2019-09" db="EMBL/GenBank/DDBJ databases">
        <title>Prevalence, distribution, and phylogeny of type two toxin-antitoxin genes possessed by Cronobacter species where C. sakazakii homologs follow sequence type lineages.</title>
        <authorList>
            <person name="Finkelstein S."/>
            <person name="Negrete F."/>
            <person name="Jang H."/>
            <person name="Gopinath G.R."/>
            <person name="Tall B.D."/>
        </authorList>
    </citation>
    <scope>NUCLEOTIDE SEQUENCE [LARGE SCALE GENOMIC DNA]</scope>
    <source>
        <strain evidence="5 7">MOD1_Comp4</strain>
    </source>
</reference>
<keyword evidence="3 4" id="KW-0574">Periplasm</keyword>
<dbReference type="GO" id="GO:0045182">
    <property type="term" value="F:translation regulator activity"/>
    <property type="evidence" value="ECO:0007669"/>
    <property type="project" value="InterPro"/>
</dbReference>
<evidence type="ECO:0000313" key="5">
    <source>
        <dbReference type="EMBL" id="KAB0877702.1"/>
    </source>
</evidence>
<organism evidence="6 8">
    <name type="scientific">Cronobacter sakazakii</name>
    <name type="common">Enterobacter sakazakii</name>
    <dbReference type="NCBI Taxonomy" id="28141"/>
    <lineage>
        <taxon>Bacteria</taxon>
        <taxon>Pseudomonadati</taxon>
        <taxon>Pseudomonadota</taxon>
        <taxon>Gammaproteobacteria</taxon>
        <taxon>Enterobacterales</taxon>
        <taxon>Enterobacteriaceae</taxon>
        <taxon>Cronobacter</taxon>
    </lineage>
</organism>
<dbReference type="HAMAP" id="MF_01332">
    <property type="entry name" value="SecM"/>
    <property type="match status" value="1"/>
</dbReference>
<evidence type="ECO:0000313" key="7">
    <source>
        <dbReference type="Proteomes" id="UP000439917"/>
    </source>
</evidence>
<comment type="similarity">
    <text evidence="4">Belongs to the SecM family.</text>
</comment>
<gene>
    <name evidence="4 6" type="primary">secM</name>
    <name evidence="5" type="ORF">FZI38_13575</name>
    <name evidence="6" type="ORF">HRR37_09100</name>
</gene>
<evidence type="ECO:0000256" key="4">
    <source>
        <dbReference type="HAMAP-Rule" id="MF_01332"/>
    </source>
</evidence>
<dbReference type="Proteomes" id="UP000548673">
    <property type="component" value="Unassembled WGS sequence"/>
</dbReference>
<sequence length="191" mass="20984">MVIFIPLLTDNITRAKAGVIRWVTVPGIFTRWRQFGRRYFWPHLLLGMVAASLGLPALNNNAEPAAPAEASTSHTGTLRSFDSLALISETSRRSASFGVDYWQQHAIRTVIRHLSFAMAPQALPMAMEESLPLNAQHLALLDTLSAMLTQDLQPAAAQVQPAPRLLPPLSFTVSAWIRQVQGIRAGPRLLA</sequence>
<dbReference type="GO" id="GO:0042597">
    <property type="term" value="C:periplasmic space"/>
    <property type="evidence" value="ECO:0007669"/>
    <property type="project" value="UniProtKB-SubCell"/>
</dbReference>
<keyword evidence="2" id="KW-0732">Signal</keyword>
<dbReference type="OMA" id="NYWQQHA"/>
<dbReference type="Proteomes" id="UP000439917">
    <property type="component" value="Unassembled WGS sequence"/>
</dbReference>
<dbReference type="GO" id="GO:0005829">
    <property type="term" value="C:cytosol"/>
    <property type="evidence" value="ECO:0007669"/>
    <property type="project" value="UniProtKB-SubCell"/>
</dbReference>
<dbReference type="EMBL" id="JABTXY010000023">
    <property type="protein sequence ID" value="NYV42527.1"/>
    <property type="molecule type" value="Genomic_DNA"/>
</dbReference>
<accession>A0A6A1TEH8</accession>
<reference evidence="6 8" key="2">
    <citation type="submission" date="2020-05" db="EMBL/GenBank/DDBJ databases">
        <title>The draft genome of Cronobacter sakazakii strain 145005.</title>
        <authorList>
            <person name="Yang J."/>
            <person name="Liu L."/>
            <person name="Feng Y."/>
            <person name="Zong Z."/>
        </authorList>
    </citation>
    <scope>NUCLEOTIDE SEQUENCE [LARGE SCALE GENOMIC DNA]</scope>
    <source>
        <strain evidence="6 8">145005</strain>
    </source>
</reference>
<evidence type="ECO:0000256" key="1">
    <source>
        <dbReference type="ARBA" id="ARBA00022490"/>
    </source>
</evidence>
<dbReference type="AlphaFoldDB" id="A0A6A1TEH8"/>
<dbReference type="EMBL" id="WAGF01000012">
    <property type="protein sequence ID" value="KAB0877702.1"/>
    <property type="molecule type" value="Genomic_DNA"/>
</dbReference>
<name>A0A6A1TEH8_CROSK</name>
<dbReference type="NCBIfam" id="NF002799">
    <property type="entry name" value="PRK02943.1-1"/>
    <property type="match status" value="1"/>
</dbReference>
<comment type="caution">
    <text evidence="6">The sequence shown here is derived from an EMBL/GenBank/DDBJ whole genome shotgun (WGS) entry which is preliminary data.</text>
</comment>
<keyword evidence="1 4" id="KW-0963">Cytoplasm</keyword>
<proteinExistence type="inferred from homology"/>